<organism evidence="1 2">
    <name type="scientific">Vavraia culicis (isolate floridensis)</name>
    <name type="common">Microsporidian parasite</name>
    <dbReference type="NCBI Taxonomy" id="948595"/>
    <lineage>
        <taxon>Eukaryota</taxon>
        <taxon>Fungi</taxon>
        <taxon>Fungi incertae sedis</taxon>
        <taxon>Microsporidia</taxon>
        <taxon>Pleistophoridae</taxon>
        <taxon>Vavraia</taxon>
    </lineage>
</organism>
<name>L2GSC7_VAVCU</name>
<reference evidence="2" key="1">
    <citation type="submission" date="2011-03" db="EMBL/GenBank/DDBJ databases">
        <title>The genome sequence of Vavraia culicis strain floridensis.</title>
        <authorList>
            <consortium name="The Broad Institute Genome Sequencing Platform"/>
            <person name="Cuomo C."/>
            <person name="Becnel J."/>
            <person name="Sanscrainte N."/>
            <person name="Young S.K."/>
            <person name="Zeng Q."/>
            <person name="Gargeya S."/>
            <person name="Fitzgerald M."/>
            <person name="Haas B."/>
            <person name="Abouelleil A."/>
            <person name="Alvarado L."/>
            <person name="Arachchi H.M."/>
            <person name="Berlin A."/>
            <person name="Chapman S.B."/>
            <person name="Gearin G."/>
            <person name="Goldberg J."/>
            <person name="Griggs A."/>
            <person name="Gujja S."/>
            <person name="Hansen M."/>
            <person name="Heiman D."/>
            <person name="Howarth C."/>
            <person name="Larimer J."/>
            <person name="Lui A."/>
            <person name="MacDonald P.J.P."/>
            <person name="McCowen C."/>
            <person name="Montmayeur A."/>
            <person name="Murphy C."/>
            <person name="Neiman D."/>
            <person name="Pearson M."/>
            <person name="Priest M."/>
            <person name="Roberts A."/>
            <person name="Saif S."/>
            <person name="Shea T."/>
            <person name="Sisk P."/>
            <person name="Stolte C."/>
            <person name="Sykes S."/>
            <person name="Wortman J."/>
            <person name="Nusbaum C."/>
            <person name="Birren B."/>
        </authorList>
    </citation>
    <scope>NUCLEOTIDE SEQUENCE [LARGE SCALE GENOMIC DNA]</scope>
    <source>
        <strain evidence="2">floridensis</strain>
    </source>
</reference>
<evidence type="ECO:0000313" key="1">
    <source>
        <dbReference type="EMBL" id="ELA46203.1"/>
    </source>
</evidence>
<protein>
    <submittedName>
        <fullName evidence="1">Uncharacterized protein</fullName>
    </submittedName>
</protein>
<dbReference type="GeneID" id="19880178"/>
<keyword evidence="2" id="KW-1185">Reference proteome</keyword>
<dbReference type="Proteomes" id="UP000011081">
    <property type="component" value="Unassembled WGS sequence"/>
</dbReference>
<dbReference type="HOGENOM" id="CLU_012976_0_0_1"/>
<dbReference type="VEuPathDB" id="MicrosporidiaDB:VCUG_02314"/>
<dbReference type="RefSeq" id="XP_008075324.1">
    <property type="nucleotide sequence ID" value="XM_008077133.1"/>
</dbReference>
<gene>
    <name evidence="1" type="ORF">VCUG_02314</name>
</gene>
<dbReference type="OMA" id="WTEEGNN"/>
<dbReference type="AlphaFoldDB" id="L2GSC7"/>
<proteinExistence type="predicted"/>
<dbReference type="InParanoid" id="L2GSC7"/>
<accession>L2GSC7</accession>
<sequence>MLITSLYDYVTVAVVYIFVFQSWTEEGNNEYMVIYNLRETNMMEFLSSLEAGTTSFNYNIQEYGQKQHILGISECAEDVLLNSTAVQFLTKNQTKRNYSSYRDYILANNDTSKRFKIVNMPFKKSLFEKIMTSTSDNINTFSLEEMRCIFQKVFFCLDRNEGMAYNICMNLQDDQQALTSLFDPNEELRFIEPYYLTQLQRNQCNSLIVFEKFKEIVNHTTELYLTDGPTCVAKVYGEKKKAITVGKYIPLKEFNLGFLFECLEVTSSYLFDNASEFYEKFRHDYLNNKLIIFVNDRWPLTSVLTTLTGDMFVTPALSWIERLDLWESGRIKRLTYRVKPYKSYLSSCTESGVVSTNNIFYASFSIDFVKSVAQPIKNTVVYLRNVLDIGVYKVMDGVDSLRCKEVELQSDFVFENDFKSVHLYLCTVKKESAIIFQNKCQELKLCQTIGQFYLSGMAGFNSIYLKSDKSKLFFRINYPRSPNRCKLTEALVKGTVNVDQSIQAITFYYVEVTDNISIIVEDKRKTVDISQTKGNLKFSGFLNVKLHFNWQTSLKIRPYGNSFSKFSLKKCHITEQIKLMDEFRWIKLLMVKVDDHSGLIINNNCRKLTISACEGIFDLSGPKCFDEIEIDFSIASTSKFTLKGPIRTNILVLYDIPNNAADISDFFNEFETINRLVIGSYRLDNSQLFNLEYHLTNRYKIYGSQENIGCESTNNSFEQPIKSTIKTVRESNQAVDELLTAIFGSYAISKIKELHYHGVLMSNCNCKYLKNLHNLQTLQASLETAGKESFIYLPESLKLLNMSNSSVASDDQDQIIASCVLKNFPNLKALVIDGAFFSDPFHLCFLPHSIDVLVVSYSEFRNERIRTDVPKIKLSKLYVSALRDMIDSGTQNPNEQLRNFLQKMFNYIDRDYLQSLVFLMHQRQYQLNSSTLCVTRVYHQEFDVNM</sequence>
<evidence type="ECO:0000313" key="2">
    <source>
        <dbReference type="Proteomes" id="UP000011081"/>
    </source>
</evidence>
<dbReference type="EMBL" id="GL877457">
    <property type="protein sequence ID" value="ELA46203.1"/>
    <property type="molecule type" value="Genomic_DNA"/>
</dbReference>
<dbReference type="OrthoDB" id="10489066at2759"/>